<dbReference type="EMBL" id="BAAAUV010000008">
    <property type="protein sequence ID" value="GAA3215632.1"/>
    <property type="molecule type" value="Genomic_DNA"/>
</dbReference>
<gene>
    <name evidence="1" type="ORF">GCM10010468_37200</name>
</gene>
<evidence type="ECO:0000313" key="2">
    <source>
        <dbReference type="Proteomes" id="UP001501237"/>
    </source>
</evidence>
<name>A0ABP6QBN3_9ACTN</name>
<accession>A0ABP6QBN3</accession>
<protein>
    <submittedName>
        <fullName evidence="1">Uncharacterized protein</fullName>
    </submittedName>
</protein>
<sequence length="57" mass="6048">MIVILLALIGGLVNVLLDRDARTDLGSKAILLFAVGFAGTLAVEREALEVVQVLLMI</sequence>
<reference evidence="2" key="1">
    <citation type="journal article" date="2019" name="Int. J. Syst. Evol. Microbiol.">
        <title>The Global Catalogue of Microorganisms (GCM) 10K type strain sequencing project: providing services to taxonomists for standard genome sequencing and annotation.</title>
        <authorList>
            <consortium name="The Broad Institute Genomics Platform"/>
            <consortium name="The Broad Institute Genome Sequencing Center for Infectious Disease"/>
            <person name="Wu L."/>
            <person name="Ma J."/>
        </authorList>
    </citation>
    <scope>NUCLEOTIDE SEQUENCE [LARGE SCALE GENOMIC DNA]</scope>
    <source>
        <strain evidence="2">JCM 9377</strain>
    </source>
</reference>
<organism evidence="1 2">
    <name type="scientific">Actinocorallia longicatena</name>
    <dbReference type="NCBI Taxonomy" id="111803"/>
    <lineage>
        <taxon>Bacteria</taxon>
        <taxon>Bacillati</taxon>
        <taxon>Actinomycetota</taxon>
        <taxon>Actinomycetes</taxon>
        <taxon>Streptosporangiales</taxon>
        <taxon>Thermomonosporaceae</taxon>
        <taxon>Actinocorallia</taxon>
    </lineage>
</organism>
<keyword evidence="2" id="KW-1185">Reference proteome</keyword>
<evidence type="ECO:0000313" key="1">
    <source>
        <dbReference type="EMBL" id="GAA3215632.1"/>
    </source>
</evidence>
<proteinExistence type="predicted"/>
<dbReference type="Proteomes" id="UP001501237">
    <property type="component" value="Unassembled WGS sequence"/>
</dbReference>
<comment type="caution">
    <text evidence="1">The sequence shown here is derived from an EMBL/GenBank/DDBJ whole genome shotgun (WGS) entry which is preliminary data.</text>
</comment>